<dbReference type="GO" id="GO:0015036">
    <property type="term" value="F:disulfide oxidoreductase activity"/>
    <property type="evidence" value="ECO:0007669"/>
    <property type="project" value="UniProtKB-ARBA"/>
</dbReference>
<dbReference type="SUPFAM" id="SSF52833">
    <property type="entry name" value="Thioredoxin-like"/>
    <property type="match status" value="1"/>
</dbReference>
<comment type="caution">
    <text evidence="3">The sequence shown here is derived from an EMBL/GenBank/DDBJ whole genome shotgun (WGS) entry which is preliminary data.</text>
</comment>
<name>A0A840ZFG7_9HYPH</name>
<dbReference type="GO" id="GO:0016209">
    <property type="term" value="F:antioxidant activity"/>
    <property type="evidence" value="ECO:0007669"/>
    <property type="project" value="InterPro"/>
</dbReference>
<dbReference type="InterPro" id="IPR017937">
    <property type="entry name" value="Thioredoxin_CS"/>
</dbReference>
<dbReference type="InterPro" id="IPR013766">
    <property type="entry name" value="Thioredoxin_domain"/>
</dbReference>
<dbReference type="PANTHER" id="PTHR42852">
    <property type="entry name" value="THIOL:DISULFIDE INTERCHANGE PROTEIN DSBE"/>
    <property type="match status" value="1"/>
</dbReference>
<gene>
    <name evidence="3" type="ORF">HNR00_001187</name>
</gene>
<dbReference type="Pfam" id="PF00578">
    <property type="entry name" value="AhpC-TSA"/>
    <property type="match status" value="1"/>
</dbReference>
<dbReference type="Proteomes" id="UP000583454">
    <property type="component" value="Unassembled WGS sequence"/>
</dbReference>
<keyword evidence="1" id="KW-0676">Redox-active center</keyword>
<keyword evidence="3" id="KW-0413">Isomerase</keyword>
<evidence type="ECO:0000313" key="4">
    <source>
        <dbReference type="Proteomes" id="UP000583454"/>
    </source>
</evidence>
<dbReference type="RefSeq" id="WP_183566342.1">
    <property type="nucleotide sequence ID" value="NZ_JACHOP010000003.1"/>
</dbReference>
<dbReference type="InterPro" id="IPR050553">
    <property type="entry name" value="Thioredoxin_ResA/DsbE_sf"/>
</dbReference>
<organism evidence="3 4">
    <name type="scientific">Methylorubrum rhodinum</name>
    <dbReference type="NCBI Taxonomy" id="29428"/>
    <lineage>
        <taxon>Bacteria</taxon>
        <taxon>Pseudomonadati</taxon>
        <taxon>Pseudomonadota</taxon>
        <taxon>Alphaproteobacteria</taxon>
        <taxon>Hyphomicrobiales</taxon>
        <taxon>Methylobacteriaceae</taxon>
        <taxon>Methylorubrum</taxon>
    </lineage>
</organism>
<evidence type="ECO:0000313" key="3">
    <source>
        <dbReference type="EMBL" id="MBB5756489.1"/>
    </source>
</evidence>
<feature type="domain" description="Thioredoxin" evidence="2">
    <location>
        <begin position="6"/>
        <end position="155"/>
    </location>
</feature>
<dbReference type="PROSITE" id="PS00194">
    <property type="entry name" value="THIOREDOXIN_1"/>
    <property type="match status" value="1"/>
</dbReference>
<dbReference type="EMBL" id="JACHOP010000003">
    <property type="protein sequence ID" value="MBB5756489.1"/>
    <property type="molecule type" value="Genomic_DNA"/>
</dbReference>
<dbReference type="Gene3D" id="3.40.30.10">
    <property type="entry name" value="Glutaredoxin"/>
    <property type="match status" value="1"/>
</dbReference>
<proteinExistence type="predicted"/>
<dbReference type="PANTHER" id="PTHR42852:SF18">
    <property type="entry name" value="CHROMOSOME UNDETERMINED SCAFFOLD_47, WHOLE GENOME SHOTGUN SEQUENCE"/>
    <property type="match status" value="1"/>
</dbReference>
<keyword evidence="4" id="KW-1185">Reference proteome</keyword>
<dbReference type="InterPro" id="IPR036249">
    <property type="entry name" value="Thioredoxin-like_sf"/>
</dbReference>
<protein>
    <submittedName>
        <fullName evidence="3">Thiol-disulfide isomerase/thioredoxin</fullName>
    </submittedName>
</protein>
<dbReference type="AlphaFoldDB" id="A0A840ZFG7"/>
<accession>A0A840ZFG7</accession>
<dbReference type="InterPro" id="IPR000866">
    <property type="entry name" value="AhpC/TSA"/>
</dbReference>
<dbReference type="GO" id="GO:0016853">
    <property type="term" value="F:isomerase activity"/>
    <property type="evidence" value="ECO:0007669"/>
    <property type="project" value="UniProtKB-KW"/>
</dbReference>
<sequence length="369" mass="39591">MTQTELLVGDPAPALPPATFLKGTPVSAFEPGHVYVVECWATWCGPCRTTIPHLTQMQKDHPEARFVAVAVWEDNIEDVRSFVAEQGEAMSYAVAYDVAEPAASGGWMPHHWLLPAYRNGIPTAFIVDRAGRVAWIGHPVGMEDVLPAIVDGSFDLPAAAERYAGWMRESLTREKAHLQAAVQGCLKAGDRAGAVRAYDAAFAACPRLEAEAGLNKLRQLLSHNGAAALDYGSRLLASFGSDHPYLKRAIASEVVATLEQNAGHPQRQTFARFVVDVVGGGEAERPEDEDAFEACMRARCLAVAFLSDDRPAAALRQAEAAIAQGRAADLNEGAIHRLQSLADRCAGVVASQQPKTPTVVCEGDVCRIA</sequence>
<reference evidence="3 4" key="1">
    <citation type="submission" date="2020-08" db="EMBL/GenBank/DDBJ databases">
        <title>Genomic Encyclopedia of Type Strains, Phase IV (KMG-IV): sequencing the most valuable type-strain genomes for metagenomic binning, comparative biology and taxonomic classification.</title>
        <authorList>
            <person name="Goeker M."/>
        </authorList>
    </citation>
    <scope>NUCLEOTIDE SEQUENCE [LARGE SCALE GENOMIC DNA]</scope>
    <source>
        <strain evidence="3 4">DSM 2163</strain>
    </source>
</reference>
<dbReference type="CDD" id="cd02966">
    <property type="entry name" value="TlpA_like_family"/>
    <property type="match status" value="1"/>
</dbReference>
<evidence type="ECO:0000256" key="1">
    <source>
        <dbReference type="ARBA" id="ARBA00023284"/>
    </source>
</evidence>
<evidence type="ECO:0000259" key="2">
    <source>
        <dbReference type="PROSITE" id="PS51352"/>
    </source>
</evidence>
<dbReference type="PROSITE" id="PS51352">
    <property type="entry name" value="THIOREDOXIN_2"/>
    <property type="match status" value="1"/>
</dbReference>